<dbReference type="InterPro" id="IPR002302">
    <property type="entry name" value="Leu-tRNA-ligase"/>
</dbReference>
<dbReference type="Gene3D" id="3.40.50.620">
    <property type="entry name" value="HUPs"/>
    <property type="match status" value="1"/>
</dbReference>
<keyword evidence="3 8" id="KW-0436">Ligase</keyword>
<comment type="similarity">
    <text evidence="1">Belongs to the class-I aminoacyl-tRNA synthetase family.</text>
</comment>
<protein>
    <recommendedName>
        <fullName evidence="2">leucine--tRNA ligase</fullName>
        <ecNumber evidence="2">6.1.1.4</ecNumber>
    </recommendedName>
</protein>
<organism evidence="8 9">
    <name type="scientific">Mycobacterium intracellulare 1956</name>
    <dbReference type="NCBI Taxonomy" id="1299331"/>
    <lineage>
        <taxon>Bacteria</taxon>
        <taxon>Bacillati</taxon>
        <taxon>Actinomycetota</taxon>
        <taxon>Actinomycetes</taxon>
        <taxon>Mycobacteriales</taxon>
        <taxon>Mycobacteriaceae</taxon>
        <taxon>Mycobacterium</taxon>
        <taxon>Mycobacterium avium complex (MAC)</taxon>
    </lineage>
</organism>
<sequence length="119" mass="13457">MLHALGFDAFGLPAEQYAVQTGTHPRTRTEANVVNFRRQLGRLGLGHDSRRSFSTTDVEFYKWTQWIFLQIYNAWFDTAANKARPIAELVAEFDSGARRLEDGRDWAAPVGGGAGRRDR</sequence>
<evidence type="ECO:0000256" key="2">
    <source>
        <dbReference type="ARBA" id="ARBA00013164"/>
    </source>
</evidence>
<dbReference type="GO" id="GO:0004823">
    <property type="term" value="F:leucine-tRNA ligase activity"/>
    <property type="evidence" value="ECO:0007669"/>
    <property type="project" value="UniProtKB-EC"/>
</dbReference>
<keyword evidence="4" id="KW-0547">Nucleotide-binding</keyword>
<evidence type="ECO:0000313" key="9">
    <source>
        <dbReference type="Proteomes" id="UP000020825"/>
    </source>
</evidence>
<evidence type="ECO:0000256" key="6">
    <source>
        <dbReference type="ARBA" id="ARBA00022917"/>
    </source>
</evidence>
<keyword evidence="6" id="KW-0648">Protein biosynthesis</keyword>
<dbReference type="InterPro" id="IPR014729">
    <property type="entry name" value="Rossmann-like_a/b/a_fold"/>
</dbReference>
<evidence type="ECO:0000256" key="7">
    <source>
        <dbReference type="ARBA" id="ARBA00023146"/>
    </source>
</evidence>
<evidence type="ECO:0000313" key="8">
    <source>
        <dbReference type="EMBL" id="EUA54102.1"/>
    </source>
</evidence>
<dbReference type="EMBL" id="JAOG01000003">
    <property type="protein sequence ID" value="EUA54102.1"/>
    <property type="molecule type" value="Genomic_DNA"/>
</dbReference>
<evidence type="ECO:0000256" key="1">
    <source>
        <dbReference type="ARBA" id="ARBA00005594"/>
    </source>
</evidence>
<dbReference type="PATRIC" id="fig|1299331.3.peg.5613"/>
<dbReference type="GO" id="GO:0006429">
    <property type="term" value="P:leucyl-tRNA aminoacylation"/>
    <property type="evidence" value="ECO:0007669"/>
    <property type="project" value="InterPro"/>
</dbReference>
<keyword evidence="5" id="KW-0067">ATP-binding</keyword>
<dbReference type="PANTHER" id="PTHR43740:SF2">
    <property type="entry name" value="LEUCINE--TRNA LIGASE, MITOCHONDRIAL"/>
    <property type="match status" value="1"/>
</dbReference>
<dbReference type="Proteomes" id="UP000020825">
    <property type="component" value="Unassembled WGS sequence"/>
</dbReference>
<reference evidence="8 9" key="1">
    <citation type="submission" date="2013-12" db="EMBL/GenBank/DDBJ databases">
        <authorList>
            <person name="Zelazny A."/>
            <person name="Olivier K."/>
            <person name="Holland S."/>
            <person name="Lenaerts A."/>
            <person name="Ordway D."/>
            <person name="DeGroote M.A."/>
            <person name="Parker T."/>
            <person name="Sizemore C."/>
            <person name="Tallon L.J."/>
            <person name="Sadzewicz L.K."/>
            <person name="Sengamalay N."/>
            <person name="Fraser C.M."/>
            <person name="Hine E."/>
            <person name="Shefchek K.A."/>
            <person name="Das S.P."/>
            <person name="Tettelin H."/>
        </authorList>
    </citation>
    <scope>NUCLEOTIDE SEQUENCE [LARGE SCALE GENOMIC DNA]</scope>
    <source>
        <strain evidence="8 9">1956</strain>
    </source>
</reference>
<dbReference type="GO" id="GO:0005829">
    <property type="term" value="C:cytosol"/>
    <property type="evidence" value="ECO:0007669"/>
    <property type="project" value="TreeGrafter"/>
</dbReference>
<accession>X8CCK3</accession>
<gene>
    <name evidence="8" type="ORF">I550_5743</name>
</gene>
<evidence type="ECO:0000256" key="5">
    <source>
        <dbReference type="ARBA" id="ARBA00022840"/>
    </source>
</evidence>
<dbReference type="GO" id="GO:0005524">
    <property type="term" value="F:ATP binding"/>
    <property type="evidence" value="ECO:0007669"/>
    <property type="project" value="UniProtKB-KW"/>
</dbReference>
<proteinExistence type="inferred from homology"/>
<dbReference type="PANTHER" id="PTHR43740">
    <property type="entry name" value="LEUCYL-TRNA SYNTHETASE"/>
    <property type="match status" value="1"/>
</dbReference>
<dbReference type="SUPFAM" id="SSF52374">
    <property type="entry name" value="Nucleotidylyl transferase"/>
    <property type="match status" value="1"/>
</dbReference>
<dbReference type="EC" id="6.1.1.4" evidence="2"/>
<evidence type="ECO:0000256" key="3">
    <source>
        <dbReference type="ARBA" id="ARBA00022598"/>
    </source>
</evidence>
<keyword evidence="7 8" id="KW-0030">Aminoacyl-tRNA synthetase</keyword>
<dbReference type="AlphaFoldDB" id="X8CCK3"/>
<evidence type="ECO:0000256" key="4">
    <source>
        <dbReference type="ARBA" id="ARBA00022741"/>
    </source>
</evidence>
<name>X8CCK3_MYCIT</name>
<comment type="caution">
    <text evidence="8">The sequence shown here is derived from an EMBL/GenBank/DDBJ whole genome shotgun (WGS) entry which is preliminary data.</text>
</comment>